<dbReference type="Proteomes" id="UP000310200">
    <property type="component" value="Unassembled WGS sequence"/>
</dbReference>
<feature type="non-terminal residue" evidence="1">
    <location>
        <position position="1"/>
    </location>
</feature>
<organism evidence="1 2">
    <name type="scientific">Temnothorax longispinosus</name>
    <dbReference type="NCBI Taxonomy" id="300112"/>
    <lineage>
        <taxon>Eukaryota</taxon>
        <taxon>Metazoa</taxon>
        <taxon>Ecdysozoa</taxon>
        <taxon>Arthropoda</taxon>
        <taxon>Hexapoda</taxon>
        <taxon>Insecta</taxon>
        <taxon>Pterygota</taxon>
        <taxon>Neoptera</taxon>
        <taxon>Endopterygota</taxon>
        <taxon>Hymenoptera</taxon>
        <taxon>Apocrita</taxon>
        <taxon>Aculeata</taxon>
        <taxon>Formicoidea</taxon>
        <taxon>Formicidae</taxon>
        <taxon>Myrmicinae</taxon>
        <taxon>Temnothorax</taxon>
    </lineage>
</organism>
<name>A0A4S2L2H5_9HYME</name>
<evidence type="ECO:0000313" key="1">
    <source>
        <dbReference type="EMBL" id="TGZ56903.1"/>
    </source>
</evidence>
<dbReference type="AlphaFoldDB" id="A0A4S2L2H5"/>
<proteinExistence type="predicted"/>
<accession>A0A4S2L2H5</accession>
<protein>
    <submittedName>
        <fullName evidence="1">Fatty acid synthase</fullName>
    </submittedName>
</protein>
<evidence type="ECO:0000313" key="2">
    <source>
        <dbReference type="Proteomes" id="UP000310200"/>
    </source>
</evidence>
<gene>
    <name evidence="1" type="ORF">DBV15_11827</name>
</gene>
<sequence length="51" mass="5902">NKKLIYFTVYNHKVAIQDCDISSLPRLKSPITLLKPTFPIASFTEEDYKTI</sequence>
<reference evidence="1 2" key="1">
    <citation type="journal article" date="2019" name="Philos. Trans. R. Soc. Lond., B, Biol. Sci.">
        <title>Ant behaviour and brain gene expression of defending hosts depend on the ecological success of the intruding social parasite.</title>
        <authorList>
            <person name="Kaur R."/>
            <person name="Stoldt M."/>
            <person name="Jongepier E."/>
            <person name="Feldmeyer B."/>
            <person name="Menzel F."/>
            <person name="Bornberg-Bauer E."/>
            <person name="Foitzik S."/>
        </authorList>
    </citation>
    <scope>NUCLEOTIDE SEQUENCE [LARGE SCALE GENOMIC DNA]</scope>
    <source>
        <tissue evidence="1">Whole body</tissue>
    </source>
</reference>
<dbReference type="EMBL" id="QBLH01000268">
    <property type="protein sequence ID" value="TGZ56903.1"/>
    <property type="molecule type" value="Genomic_DNA"/>
</dbReference>
<keyword evidence="2" id="KW-1185">Reference proteome</keyword>
<comment type="caution">
    <text evidence="1">The sequence shown here is derived from an EMBL/GenBank/DDBJ whole genome shotgun (WGS) entry which is preliminary data.</text>
</comment>